<reference evidence="1" key="1">
    <citation type="submission" date="2024-11" db="EMBL/GenBank/DDBJ databases">
        <title>Description of Massilia orientalis sp. nov., isolated from rhizosphere soil of Ageratina adenophora.</title>
        <authorList>
            <person name="Wang Y."/>
        </authorList>
    </citation>
    <scope>NUCLEOTIDE SEQUENCE</scope>
    <source>
        <strain evidence="1">YIM B02787</strain>
    </source>
</reference>
<name>A0ACC7MLH1_9BURK</name>
<dbReference type="Proteomes" id="UP001168096">
    <property type="component" value="Unassembled WGS sequence"/>
</dbReference>
<keyword evidence="2" id="KW-1185">Reference proteome</keyword>
<proteinExistence type="predicted"/>
<sequence>MHRYAELTLLVLVIAASGTKAYVTGLNPPQQPAALVLAVANFLAERLLWAIPFLIGIGQRGRARYPAAIL</sequence>
<accession>A0ACC7MLH1</accession>
<gene>
    <name evidence="1" type="ORF">QPK29_031895</name>
</gene>
<protein>
    <submittedName>
        <fullName evidence="1">Uncharacterized protein</fullName>
    </submittedName>
</protein>
<evidence type="ECO:0000313" key="2">
    <source>
        <dbReference type="Proteomes" id="UP001168096"/>
    </source>
</evidence>
<comment type="caution">
    <text evidence="1">The sequence shown here is derived from an EMBL/GenBank/DDBJ whole genome shotgun (WGS) entry which is preliminary data.</text>
</comment>
<organism evidence="1 2">
    <name type="scientific">Massilia orientalis</name>
    <dbReference type="NCBI Taxonomy" id="3050128"/>
    <lineage>
        <taxon>Bacteria</taxon>
        <taxon>Pseudomonadati</taxon>
        <taxon>Pseudomonadota</taxon>
        <taxon>Betaproteobacteria</taxon>
        <taxon>Burkholderiales</taxon>
        <taxon>Oxalobacteraceae</taxon>
        <taxon>Telluria group</taxon>
        <taxon>Massilia</taxon>
    </lineage>
</organism>
<evidence type="ECO:0000313" key="1">
    <source>
        <dbReference type="EMBL" id="MFJ1472340.1"/>
    </source>
</evidence>
<dbReference type="EMBL" id="JASNRB020000042">
    <property type="protein sequence ID" value="MFJ1472340.1"/>
    <property type="molecule type" value="Genomic_DNA"/>
</dbReference>